<keyword evidence="2" id="KW-1133">Transmembrane helix</keyword>
<keyword evidence="4" id="KW-1185">Reference proteome</keyword>
<evidence type="ECO:0000313" key="3">
    <source>
        <dbReference type="EMBL" id="WWC87667.1"/>
    </source>
</evidence>
<dbReference type="GeneID" id="91093230"/>
<feature type="region of interest" description="Disordered" evidence="1">
    <location>
        <begin position="225"/>
        <end position="244"/>
    </location>
</feature>
<proteinExistence type="predicted"/>
<feature type="compositionally biased region" description="Polar residues" evidence="1">
    <location>
        <begin position="781"/>
        <end position="790"/>
    </location>
</feature>
<feature type="transmembrane region" description="Helical" evidence="2">
    <location>
        <begin position="274"/>
        <end position="296"/>
    </location>
</feature>
<reference evidence="3 4" key="1">
    <citation type="submission" date="2024-01" db="EMBL/GenBank/DDBJ databases">
        <title>Comparative genomics of Cryptococcus and Kwoniella reveals pathogenesis evolution and contrasting modes of karyotype evolution via chromosome fusion or intercentromeric recombination.</title>
        <authorList>
            <person name="Coelho M.A."/>
            <person name="David-Palma M."/>
            <person name="Shea T."/>
            <person name="Bowers K."/>
            <person name="McGinley-Smith S."/>
            <person name="Mohammad A.W."/>
            <person name="Gnirke A."/>
            <person name="Yurkov A.M."/>
            <person name="Nowrousian M."/>
            <person name="Sun S."/>
            <person name="Cuomo C.A."/>
            <person name="Heitman J."/>
        </authorList>
    </citation>
    <scope>NUCLEOTIDE SEQUENCE [LARGE SCALE GENOMIC DNA]</scope>
    <source>
        <strain evidence="3 4">CBS 6074</strain>
    </source>
</reference>
<feature type="region of interest" description="Disordered" evidence="1">
    <location>
        <begin position="695"/>
        <end position="843"/>
    </location>
</feature>
<protein>
    <submittedName>
        <fullName evidence="3">Uncharacterized protein</fullName>
    </submittedName>
</protein>
<name>A0AAX4JQG8_9TREE</name>
<feature type="compositionally biased region" description="Polar residues" evidence="1">
    <location>
        <begin position="470"/>
        <end position="479"/>
    </location>
</feature>
<keyword evidence="2" id="KW-0812">Transmembrane</keyword>
<organism evidence="3 4">
    <name type="scientific">Kwoniella dendrophila CBS 6074</name>
    <dbReference type="NCBI Taxonomy" id="1295534"/>
    <lineage>
        <taxon>Eukaryota</taxon>
        <taxon>Fungi</taxon>
        <taxon>Dikarya</taxon>
        <taxon>Basidiomycota</taxon>
        <taxon>Agaricomycotina</taxon>
        <taxon>Tremellomycetes</taxon>
        <taxon>Tremellales</taxon>
        <taxon>Cryptococcaceae</taxon>
        <taxon>Kwoniella</taxon>
    </lineage>
</organism>
<feature type="compositionally biased region" description="Polar residues" evidence="1">
    <location>
        <begin position="695"/>
        <end position="722"/>
    </location>
</feature>
<feature type="compositionally biased region" description="Low complexity" evidence="1">
    <location>
        <begin position="514"/>
        <end position="523"/>
    </location>
</feature>
<feature type="compositionally biased region" description="Polar residues" evidence="1">
    <location>
        <begin position="524"/>
        <end position="533"/>
    </location>
</feature>
<evidence type="ECO:0000256" key="1">
    <source>
        <dbReference type="SAM" id="MobiDB-lite"/>
    </source>
</evidence>
<sequence>MTINTDWDWGREGIGTSNQDDLVRSMGIRLGDIEAGPSHRRVSSSSASSASYTRNVDALDATCRCKICLKSQHRHIGRKPRRSKPSSTTNLQPYSSLLLPTFLLPFLPSTFAAPAPVPPPSRTHRLTPRSNSATATASPASTFTSIDATSSVSSESIDPSTTFDEHRKIQYLTSVSIPSILPTDNVYVDETVLPYLLSRHDDGYWRRVEGGWSIYGRQIAAPTHSPGTVLADDGQGSVDDSQPTHTAASYAVESVLPNGWGVSSNRTSLYKIPLIATASVIMAAGIVAFIIFYVLGRRKKHRKRKRAKERLRRKALAAAGIKEEELNSTAAETAFKEKLQELEEQHMAKKKRSGQAGVAKAKVRVWNQRLGMRRRKNKATTKTLDEDEDGARISVDSAGNNNINDDGSPGNEDDDEDKPVEGVDELQSPSPTSILNNSRENEEDENDSIRSSADHTRGPGGGGSQEEIEGTNSAITQDLSTSGVSTSNSTTTRIPHFPPAYRPASVRSLPRQVGSSSSSSGPSQDNITSTSSDDPPVLSGTEKTQAPGYYPAPATEDGEIALAVVSRSEGKSRLIEPPSTTSEDEEEQREEERIRHIATDDKRVLERLRLGASAPPVTRSEQPQPGERDSDIGEGPSAPTVQVDHEGFEQLDVSHLHVPSTPGLQHTISSSAIQEGILPAPPKLNARLSSRLNTVPSSLTDTSHLLPSAPPSNSTAEITQDLPSAPPMLGDGDDNEVEISAPPAPSAPLFDSYDEEHEPNESHHSSGPSATSSSTEEDQQDQTTNDNVTEQVAEESRGEGAHGEGEDEGESAQHRDCESTFANAVPSTAGPGSAPVFLPRYEP</sequence>
<evidence type="ECO:0000256" key="2">
    <source>
        <dbReference type="SAM" id="Phobius"/>
    </source>
</evidence>
<dbReference type="AlphaFoldDB" id="A0AAX4JQG8"/>
<dbReference type="RefSeq" id="XP_066074430.1">
    <property type="nucleotide sequence ID" value="XM_066218333.1"/>
</dbReference>
<evidence type="ECO:0000313" key="4">
    <source>
        <dbReference type="Proteomes" id="UP001355207"/>
    </source>
</evidence>
<feature type="compositionally biased region" description="Acidic residues" evidence="1">
    <location>
        <begin position="411"/>
        <end position="424"/>
    </location>
</feature>
<accession>A0AAX4JQG8</accession>
<feature type="compositionally biased region" description="Basic and acidic residues" evidence="1">
    <location>
        <begin position="794"/>
        <end position="804"/>
    </location>
</feature>
<dbReference type="EMBL" id="CP144100">
    <property type="protein sequence ID" value="WWC87667.1"/>
    <property type="molecule type" value="Genomic_DNA"/>
</dbReference>
<feature type="compositionally biased region" description="Low complexity" evidence="1">
    <location>
        <begin position="132"/>
        <end position="141"/>
    </location>
</feature>
<feature type="compositionally biased region" description="Low complexity" evidence="1">
    <location>
        <begin position="480"/>
        <end position="492"/>
    </location>
</feature>
<feature type="compositionally biased region" description="Low complexity" evidence="1">
    <location>
        <begin position="765"/>
        <end position="774"/>
    </location>
</feature>
<gene>
    <name evidence="3" type="ORF">L201_002558</name>
</gene>
<feature type="region of interest" description="Disordered" evidence="1">
    <location>
        <begin position="115"/>
        <end position="141"/>
    </location>
</feature>
<dbReference type="Proteomes" id="UP001355207">
    <property type="component" value="Chromosome 3"/>
</dbReference>
<feature type="region of interest" description="Disordered" evidence="1">
    <location>
        <begin position="367"/>
        <end position="648"/>
    </location>
</feature>
<keyword evidence="2" id="KW-0472">Membrane</keyword>
<feature type="compositionally biased region" description="Basic and acidic residues" evidence="1">
    <location>
        <begin position="590"/>
        <end position="609"/>
    </location>
</feature>